<evidence type="ECO:0000313" key="13">
    <source>
        <dbReference type="EMBL" id="ACM04891.1"/>
    </source>
</evidence>
<evidence type="ECO:0000256" key="7">
    <source>
        <dbReference type="PIRSR" id="PIRSR611612-50"/>
    </source>
</evidence>
<comment type="catalytic activity">
    <reaction evidence="5">
        <text>urea + 2 H2O + H(+) = hydrogencarbonate + 2 NH4(+)</text>
        <dbReference type="Rhea" id="RHEA:20557"/>
        <dbReference type="ChEBI" id="CHEBI:15377"/>
        <dbReference type="ChEBI" id="CHEBI:15378"/>
        <dbReference type="ChEBI" id="CHEBI:16199"/>
        <dbReference type="ChEBI" id="CHEBI:17544"/>
        <dbReference type="ChEBI" id="CHEBI:28938"/>
        <dbReference type="EC" id="3.5.1.5"/>
    </reaction>
</comment>
<keyword evidence="14" id="KW-1185">Reference proteome</keyword>
<reference evidence="13 14" key="1">
    <citation type="journal article" date="2009" name="PLoS ONE">
        <title>Complete genome sequence of the aerobic CO-oxidizing thermophile Thermomicrobium roseum.</title>
        <authorList>
            <person name="Wu D."/>
            <person name="Raymond J."/>
            <person name="Wu M."/>
            <person name="Chatterji S."/>
            <person name="Ren Q."/>
            <person name="Graham J.E."/>
            <person name="Bryant D.A."/>
            <person name="Robb F."/>
            <person name="Colman A."/>
            <person name="Tallon L.J."/>
            <person name="Badger J.H."/>
            <person name="Madupu R."/>
            <person name="Ward N.L."/>
            <person name="Eisen J.A."/>
        </authorList>
    </citation>
    <scope>NUCLEOTIDE SEQUENCE [LARGE SCALE GENOMIC DNA]</scope>
    <source>
        <strain evidence="14">ATCC 27502 / DSM 5159 / P-2</strain>
    </source>
</reference>
<name>B9KYI5_THERP</name>
<dbReference type="InterPro" id="IPR011059">
    <property type="entry name" value="Metal-dep_hydrolase_composite"/>
</dbReference>
<comment type="similarity">
    <text evidence="5 11">Belongs to the metallo-dependent hydrolases superfamily. Urease alpha subunit family.</text>
</comment>
<proteinExistence type="inferred from homology"/>
<feature type="active site" description="Proton donor" evidence="5 9">
    <location>
        <position position="317"/>
    </location>
</feature>
<dbReference type="InterPro" id="IPR017951">
    <property type="entry name" value="Urease_asu_c"/>
</dbReference>
<evidence type="ECO:0000256" key="2">
    <source>
        <dbReference type="ARBA" id="ARBA00022596"/>
    </source>
</evidence>
<evidence type="ECO:0000256" key="4">
    <source>
        <dbReference type="ARBA" id="ARBA00022801"/>
    </source>
</evidence>
<dbReference type="AlphaFoldDB" id="B9KYI5"/>
<keyword evidence="3 5" id="KW-0479">Metal-binding</keyword>
<dbReference type="PANTHER" id="PTHR43440:SF1">
    <property type="entry name" value="UREASE"/>
    <property type="match status" value="1"/>
</dbReference>
<dbReference type="Gene3D" id="2.30.40.10">
    <property type="entry name" value="Urease, subunit C, domain 1"/>
    <property type="match status" value="1"/>
</dbReference>
<keyword evidence="5 10" id="KW-0963">Cytoplasm</keyword>
<evidence type="ECO:0000256" key="3">
    <source>
        <dbReference type="ARBA" id="ARBA00022723"/>
    </source>
</evidence>
<keyword evidence="4 5" id="KW-0378">Hydrolase</keyword>
<comment type="subunit">
    <text evidence="5">Heterotrimer of UreA (gamma), UreB (beta) and UreC (alpha) subunits. Three heterotrimers associate to form the active enzyme.</text>
</comment>
<dbReference type="InterPro" id="IPR005848">
    <property type="entry name" value="Urease_asu"/>
</dbReference>
<dbReference type="EC" id="3.5.1.5" evidence="5 6"/>
<evidence type="ECO:0000313" key="14">
    <source>
        <dbReference type="Proteomes" id="UP000000447"/>
    </source>
</evidence>
<dbReference type="PRINTS" id="PR01752">
    <property type="entry name" value="UREASE"/>
</dbReference>
<evidence type="ECO:0000256" key="11">
    <source>
        <dbReference type="RuleBase" id="RU004158"/>
    </source>
</evidence>
<feature type="binding site" description="via carbamate group" evidence="5 8">
    <location>
        <position position="214"/>
    </location>
    <ligand>
        <name>Ni(2+)</name>
        <dbReference type="ChEBI" id="CHEBI:49786"/>
        <label>1</label>
    </ligand>
</feature>
<dbReference type="Gene3D" id="3.20.20.140">
    <property type="entry name" value="Metal-dependent hydrolases"/>
    <property type="match status" value="1"/>
</dbReference>
<accession>B9KYI5</accession>
<dbReference type="STRING" id="309801.trd_0531"/>
<protein>
    <recommendedName>
        <fullName evidence="5 6">Urease subunit alpha</fullName>
        <ecNumber evidence="5 6">3.5.1.5</ecNumber>
    </recommendedName>
    <alternativeName>
        <fullName evidence="5">Urea amidohydrolase subunit alpha</fullName>
    </alternativeName>
</protein>
<evidence type="ECO:0000256" key="1">
    <source>
        <dbReference type="ARBA" id="ARBA00004897"/>
    </source>
</evidence>
<sequence length="566" mass="59933">MPVRIDRQHYARWYGPTAGDRIRLADTNLYARIERDDTLPGFEPLVGFGRPVRDGMLAGRDHGPSKLDLVITNVVVMDPVLGIFKSNIGIKDGRIVAIGRAGNPDVMEDVEVLISNATGIIPAEGLIATPGGVDAHVHLSSTSVVPAALSAGITTLVAQGSGGVWDLGVNPVNNLRHLLEAFETIPLNLAVLGRGSSDTAQLVEHLEAGCAGFKIHEDVGAFPAVIDACLTIADQAGVQVALHTDGLNEAGSLRETIAAIAGRSIHAYHVEGSGGGHAPNILEIVSEPNVIGSSTSPTIPYSVNSTAELLDMIIAVHRLATDIPSDLAAARDRVRASTIAAEDVLHDLGAIAIMSSDSQGMGRIGEVITRTWQLAHRMKEIRGGGYDPASGNGDDNPRILQYLAKYTINPAIAHGLDHEVGSLEPGKLADIVLWHPAFFGAKPAAVIKAGFVAWAPVGDGMGSTRWSQPLIYRPMFGGLGRAPAALSVAFVAPVAATSSHLERSGLQRRLVAVRNVRRVFKNAMRYNTASPRVEVDPRTYAVAINGQVVEIPPAERLPLTFLHFIA</sequence>
<dbReference type="SUPFAM" id="SSF51338">
    <property type="entry name" value="Composite domain of metallo-dependent hydrolases"/>
    <property type="match status" value="1"/>
</dbReference>
<dbReference type="SUPFAM" id="SSF51556">
    <property type="entry name" value="Metallo-dependent hydrolases"/>
    <property type="match status" value="1"/>
</dbReference>
<feature type="domain" description="Urease" evidence="12">
    <location>
        <begin position="131"/>
        <end position="566"/>
    </location>
</feature>
<feature type="binding site" evidence="5 8">
    <location>
        <position position="243"/>
    </location>
    <ligand>
        <name>Ni(2+)</name>
        <dbReference type="ChEBI" id="CHEBI:49786"/>
        <label>2</label>
    </ligand>
</feature>
<evidence type="ECO:0000259" key="12">
    <source>
        <dbReference type="PROSITE" id="PS51368"/>
    </source>
</evidence>
<organism evidence="13 14">
    <name type="scientific">Thermomicrobium roseum (strain ATCC 27502 / DSM 5159 / P-2)</name>
    <dbReference type="NCBI Taxonomy" id="309801"/>
    <lineage>
        <taxon>Bacteria</taxon>
        <taxon>Pseudomonadati</taxon>
        <taxon>Thermomicrobiota</taxon>
        <taxon>Thermomicrobia</taxon>
        <taxon>Thermomicrobiales</taxon>
        <taxon>Thermomicrobiaceae</taxon>
        <taxon>Thermomicrobium</taxon>
    </lineage>
</organism>
<evidence type="ECO:0000256" key="5">
    <source>
        <dbReference type="HAMAP-Rule" id="MF_01953"/>
    </source>
</evidence>
<gene>
    <name evidence="5" type="primary">ureC</name>
    <name evidence="13" type="ordered locus">trd_0531</name>
</gene>
<dbReference type="eggNOG" id="COG0804">
    <property type="taxonomic scope" value="Bacteria"/>
</dbReference>
<dbReference type="InterPro" id="IPR011612">
    <property type="entry name" value="Urease_alpha_N_dom"/>
</dbReference>
<comment type="subcellular location">
    <subcellularLocation>
        <location evidence="5 10">Cytoplasm</location>
    </subcellularLocation>
</comment>
<feature type="binding site" description="via carbamate group" evidence="5 8">
    <location>
        <position position="214"/>
    </location>
    <ligand>
        <name>Ni(2+)</name>
        <dbReference type="ChEBI" id="CHEBI:49786"/>
        <label>2</label>
    </ligand>
</feature>
<dbReference type="PANTHER" id="PTHR43440">
    <property type="entry name" value="UREASE"/>
    <property type="match status" value="1"/>
</dbReference>
<dbReference type="NCBIfam" id="NF009686">
    <property type="entry name" value="PRK13207.1"/>
    <property type="match status" value="1"/>
</dbReference>
<dbReference type="KEGG" id="tro:trd_0531"/>
<dbReference type="MEROPS" id="M38.982"/>
<comment type="pathway">
    <text evidence="1 5">Nitrogen metabolism; urea degradation; CO(2) and NH(3) from urea (urease route): step 1/1.</text>
</comment>
<feature type="binding site" evidence="5 8">
    <location>
        <position position="269"/>
    </location>
    <ligand>
        <name>Ni(2+)</name>
        <dbReference type="ChEBI" id="CHEBI:49786"/>
        <label>2</label>
    </ligand>
</feature>
<dbReference type="EMBL" id="CP001275">
    <property type="protein sequence ID" value="ACM04891.1"/>
    <property type="molecule type" value="Genomic_DNA"/>
</dbReference>
<feature type="binding site" evidence="5 8">
    <location>
        <position position="136"/>
    </location>
    <ligand>
        <name>Ni(2+)</name>
        <dbReference type="ChEBI" id="CHEBI:49786"/>
        <label>1</label>
    </ligand>
</feature>
<comment type="PTM">
    <text evidence="5">Carboxylation allows a single lysine to coordinate two nickel ions.</text>
</comment>
<dbReference type="OrthoDB" id="9802793at2"/>
<comment type="cofactor">
    <cofactor evidence="5 8">
        <name>Ni cation</name>
        <dbReference type="ChEBI" id="CHEBI:25516"/>
    </cofactor>
    <text evidence="5 8">Binds 2 nickel ions per subunit.</text>
</comment>
<dbReference type="Proteomes" id="UP000000447">
    <property type="component" value="Chromosome"/>
</dbReference>
<feature type="modified residue" description="N6-carboxylysine" evidence="5 7">
    <location>
        <position position="214"/>
    </location>
</feature>
<dbReference type="GO" id="GO:0043419">
    <property type="term" value="P:urea catabolic process"/>
    <property type="evidence" value="ECO:0007669"/>
    <property type="project" value="UniProtKB-UniRule"/>
</dbReference>
<dbReference type="InterPro" id="IPR032466">
    <property type="entry name" value="Metal_Hydrolase"/>
</dbReference>
<dbReference type="HOGENOM" id="CLU_000980_2_0_0"/>
<keyword evidence="2 5" id="KW-0533">Nickel</keyword>
<evidence type="ECO:0000256" key="9">
    <source>
        <dbReference type="PIRSR" id="PIRSR611612-52"/>
    </source>
</evidence>
<dbReference type="InterPro" id="IPR006680">
    <property type="entry name" value="Amidohydro-rel"/>
</dbReference>
<dbReference type="GO" id="GO:0005737">
    <property type="term" value="C:cytoplasm"/>
    <property type="evidence" value="ECO:0007669"/>
    <property type="project" value="UniProtKB-SubCell"/>
</dbReference>
<comment type="PTM">
    <text evidence="7">Carbamylation allows a single lysine to coordinate two nickel ions.</text>
</comment>
<dbReference type="NCBIfam" id="TIGR01792">
    <property type="entry name" value="urease_alph"/>
    <property type="match status" value="1"/>
</dbReference>
<dbReference type="GO" id="GO:0009039">
    <property type="term" value="F:urease activity"/>
    <property type="evidence" value="ECO:0007669"/>
    <property type="project" value="UniProtKB-UniRule"/>
</dbReference>
<evidence type="ECO:0000256" key="6">
    <source>
        <dbReference type="NCBIfam" id="TIGR01792"/>
    </source>
</evidence>
<dbReference type="InterPro" id="IPR050112">
    <property type="entry name" value="Urease_alpha_subunit"/>
</dbReference>
<dbReference type="RefSeq" id="WP_012641935.1">
    <property type="nucleotide sequence ID" value="NC_011959.1"/>
</dbReference>
<dbReference type="HAMAP" id="MF_01953">
    <property type="entry name" value="Urease_alpha"/>
    <property type="match status" value="1"/>
</dbReference>
<feature type="binding site" evidence="5 10">
    <location>
        <position position="216"/>
    </location>
    <ligand>
        <name>substrate</name>
    </ligand>
</feature>
<dbReference type="GO" id="GO:0016151">
    <property type="term" value="F:nickel cation binding"/>
    <property type="evidence" value="ECO:0007669"/>
    <property type="project" value="UniProtKB-UniRule"/>
</dbReference>
<feature type="binding site" evidence="5 8">
    <location>
        <position position="138"/>
    </location>
    <ligand>
        <name>Ni(2+)</name>
        <dbReference type="ChEBI" id="CHEBI:49786"/>
        <label>1</label>
    </ligand>
</feature>
<dbReference type="UniPathway" id="UPA00258">
    <property type="reaction ID" value="UER00370"/>
</dbReference>
<evidence type="ECO:0000256" key="10">
    <source>
        <dbReference type="PROSITE-ProRule" id="PRU00700"/>
    </source>
</evidence>
<dbReference type="Pfam" id="PF00449">
    <property type="entry name" value="Urease_alpha"/>
    <property type="match status" value="1"/>
</dbReference>
<dbReference type="PROSITE" id="PS51368">
    <property type="entry name" value="UREASE_3"/>
    <property type="match status" value="1"/>
</dbReference>
<feature type="binding site" evidence="5 8">
    <location>
        <position position="357"/>
    </location>
    <ligand>
        <name>Ni(2+)</name>
        <dbReference type="ChEBI" id="CHEBI:49786"/>
        <label>1</label>
    </ligand>
</feature>
<evidence type="ECO:0000256" key="8">
    <source>
        <dbReference type="PIRSR" id="PIRSR611612-51"/>
    </source>
</evidence>
<dbReference type="Pfam" id="PF01979">
    <property type="entry name" value="Amidohydro_1"/>
    <property type="match status" value="1"/>
</dbReference>